<keyword evidence="4" id="KW-1185">Reference proteome</keyword>
<keyword evidence="1" id="KW-0349">Heme</keyword>
<name>A0A366RN43_9HYPO</name>
<organism evidence="3 4">
    <name type="scientific">Fusarium coffeatum</name>
    <dbReference type="NCBI Taxonomy" id="231269"/>
    <lineage>
        <taxon>Eukaryota</taxon>
        <taxon>Fungi</taxon>
        <taxon>Dikarya</taxon>
        <taxon>Ascomycota</taxon>
        <taxon>Pezizomycotina</taxon>
        <taxon>Sordariomycetes</taxon>
        <taxon>Hypocreomycetidae</taxon>
        <taxon>Hypocreales</taxon>
        <taxon>Nectriaceae</taxon>
        <taxon>Fusarium</taxon>
        <taxon>Fusarium incarnatum-equiseti species complex</taxon>
    </lineage>
</organism>
<dbReference type="GO" id="GO:0020037">
    <property type="term" value="F:heme binding"/>
    <property type="evidence" value="ECO:0007669"/>
    <property type="project" value="InterPro"/>
</dbReference>
<dbReference type="PANTHER" id="PTHR24306:SF8">
    <property type="entry name" value="P450, PUTATIVE (EUROFUNG)-RELATED"/>
    <property type="match status" value="1"/>
</dbReference>
<keyword evidence="2" id="KW-0472">Membrane</keyword>
<proteinExistence type="predicted"/>
<dbReference type="SUPFAM" id="SSF48264">
    <property type="entry name" value="Cytochrome P450"/>
    <property type="match status" value="1"/>
</dbReference>
<comment type="cofactor">
    <cofactor evidence="1">
        <name>heme</name>
        <dbReference type="ChEBI" id="CHEBI:30413"/>
    </cofactor>
</comment>
<sequence>MGLSTLYENAAAGFGSLSLTYKVLSAILAIVVLNVAFGGRGKGYKNLPAYAPIELAIASYILSGDGIGRRIFSAISRYGGSLFGITSGHQIAADLPGVERLLSQSHHIFDSTPAQYSLLILVFGSPDSPQLRDKLHTSLKDLVPPLERTFLNDAASTAAVERSHIEERGASLVTFSSDRENMARWELSADVKVLQPEKPGIPGKVEANLQSLTRDFGACMSIPLIYGQDILDRHPQILDDFWVFDNELFPLLMVGIPQWAPFKMMQDGLKARTRIIDALEGVYKRIEQDRKGEPIDFNADVSDVSTMLRERNAIYNRDGWTLRERAAADLGTFWGLNANAQPVLFWFLLYVYSTPGLLERIREEISPYIRLSGGENPEIVGMDFQSLFKKCQLFKACIFETYRLVNEPTSIRHVSKSVSITDGDRQHNLNQGTYISVPLSLKSRDPALYEDPDSFIPDRFLDIDPQTGKGTARYGKLKPWGIGAAMCKGRTFAEKEIISLGSAVVSLWDIEPVDEVWKLPAMIPGTGIKKPVNDIRVIIQRRNL</sequence>
<evidence type="ECO:0000313" key="4">
    <source>
        <dbReference type="Proteomes" id="UP000253153"/>
    </source>
</evidence>
<dbReference type="AlphaFoldDB" id="A0A366RN43"/>
<feature type="binding site" description="axial binding residue" evidence="1">
    <location>
        <position position="487"/>
    </location>
    <ligand>
        <name>heme</name>
        <dbReference type="ChEBI" id="CHEBI:30413"/>
    </ligand>
    <ligandPart>
        <name>Fe</name>
        <dbReference type="ChEBI" id="CHEBI:18248"/>
    </ligandPart>
</feature>
<feature type="transmembrane region" description="Helical" evidence="2">
    <location>
        <begin position="20"/>
        <end position="37"/>
    </location>
</feature>
<dbReference type="InterPro" id="IPR036396">
    <property type="entry name" value="Cyt_P450_sf"/>
</dbReference>
<evidence type="ECO:0000313" key="3">
    <source>
        <dbReference type="EMBL" id="RBR18553.1"/>
    </source>
</evidence>
<dbReference type="OrthoDB" id="3366823at2759"/>
<dbReference type="InterPro" id="IPR002401">
    <property type="entry name" value="Cyt_P450_E_grp-I"/>
</dbReference>
<keyword evidence="2" id="KW-0812">Transmembrane</keyword>
<dbReference type="Gene3D" id="1.10.630.10">
    <property type="entry name" value="Cytochrome P450"/>
    <property type="match status" value="1"/>
</dbReference>
<dbReference type="PRINTS" id="PR00463">
    <property type="entry name" value="EP450I"/>
</dbReference>
<gene>
    <name evidence="3" type="ORF">FIESC28_06008</name>
</gene>
<evidence type="ECO:0000256" key="1">
    <source>
        <dbReference type="PIRSR" id="PIRSR602401-1"/>
    </source>
</evidence>
<dbReference type="GO" id="GO:0005506">
    <property type="term" value="F:iron ion binding"/>
    <property type="evidence" value="ECO:0007669"/>
    <property type="project" value="InterPro"/>
</dbReference>
<protein>
    <recommendedName>
        <fullName evidence="5">Cytochrome P450</fullName>
    </recommendedName>
</protein>
<dbReference type="GO" id="GO:0004497">
    <property type="term" value="F:monooxygenase activity"/>
    <property type="evidence" value="ECO:0007669"/>
    <property type="project" value="InterPro"/>
</dbReference>
<dbReference type="EMBL" id="QKXC01000124">
    <property type="protein sequence ID" value="RBR18553.1"/>
    <property type="molecule type" value="Genomic_DNA"/>
</dbReference>
<dbReference type="RefSeq" id="XP_031015800.1">
    <property type="nucleotide sequence ID" value="XM_031160153.1"/>
</dbReference>
<dbReference type="GeneID" id="41995449"/>
<evidence type="ECO:0008006" key="5">
    <source>
        <dbReference type="Google" id="ProtNLM"/>
    </source>
</evidence>
<dbReference type="GO" id="GO:0016705">
    <property type="term" value="F:oxidoreductase activity, acting on paired donors, with incorporation or reduction of molecular oxygen"/>
    <property type="evidence" value="ECO:0007669"/>
    <property type="project" value="InterPro"/>
</dbReference>
<dbReference type="Pfam" id="PF00067">
    <property type="entry name" value="p450"/>
    <property type="match status" value="1"/>
</dbReference>
<dbReference type="PANTHER" id="PTHR24306">
    <property type="match status" value="1"/>
</dbReference>
<dbReference type="InterPro" id="IPR001128">
    <property type="entry name" value="Cyt_P450"/>
</dbReference>
<evidence type="ECO:0000256" key="2">
    <source>
        <dbReference type="SAM" id="Phobius"/>
    </source>
</evidence>
<keyword evidence="1" id="KW-0479">Metal-binding</keyword>
<accession>A0A366RN43</accession>
<keyword evidence="1" id="KW-0408">Iron</keyword>
<dbReference type="Proteomes" id="UP000253153">
    <property type="component" value="Unassembled WGS sequence"/>
</dbReference>
<keyword evidence="2" id="KW-1133">Transmembrane helix</keyword>
<dbReference type="CDD" id="cd11040">
    <property type="entry name" value="CYP7_CYP8-like"/>
    <property type="match status" value="1"/>
</dbReference>
<reference evidence="3 4" key="1">
    <citation type="submission" date="2018-06" db="EMBL/GenBank/DDBJ databases">
        <title>Fusarium incarnatum-equiseti species complex species 28.</title>
        <authorList>
            <person name="Gardiner D.M."/>
        </authorList>
    </citation>
    <scope>NUCLEOTIDE SEQUENCE [LARGE SCALE GENOMIC DNA]</scope>
    <source>
        <strain evidence="3 4">FIESC_28</strain>
    </source>
</reference>
<comment type="caution">
    <text evidence="3">The sequence shown here is derived from an EMBL/GenBank/DDBJ whole genome shotgun (WGS) entry which is preliminary data.</text>
</comment>